<feature type="transmembrane region" description="Helical" evidence="2">
    <location>
        <begin position="49"/>
        <end position="69"/>
    </location>
</feature>
<gene>
    <name evidence="3" type="ORF">TeGR_g14410</name>
</gene>
<feature type="compositionally biased region" description="Polar residues" evidence="1">
    <location>
        <begin position="376"/>
        <end position="395"/>
    </location>
</feature>
<name>A0ABQ6N1X0_9STRA</name>
<proteinExistence type="predicted"/>
<feature type="compositionally biased region" description="Low complexity" evidence="1">
    <location>
        <begin position="536"/>
        <end position="548"/>
    </location>
</feature>
<reference evidence="3 4" key="1">
    <citation type="journal article" date="2023" name="Commun. Biol.">
        <title>Genome analysis of Parmales, the sister group of diatoms, reveals the evolutionary specialization of diatoms from phago-mixotrophs to photoautotrophs.</title>
        <authorList>
            <person name="Ban H."/>
            <person name="Sato S."/>
            <person name="Yoshikawa S."/>
            <person name="Yamada K."/>
            <person name="Nakamura Y."/>
            <person name="Ichinomiya M."/>
            <person name="Sato N."/>
            <person name="Blanc-Mathieu R."/>
            <person name="Endo H."/>
            <person name="Kuwata A."/>
            <person name="Ogata H."/>
        </authorList>
    </citation>
    <scope>NUCLEOTIDE SEQUENCE [LARGE SCALE GENOMIC DNA]</scope>
</reference>
<dbReference type="EMBL" id="BRYB01002036">
    <property type="protein sequence ID" value="GMI38507.1"/>
    <property type="molecule type" value="Genomic_DNA"/>
</dbReference>
<feature type="compositionally biased region" description="Low complexity" evidence="1">
    <location>
        <begin position="482"/>
        <end position="507"/>
    </location>
</feature>
<comment type="caution">
    <text evidence="3">The sequence shown here is derived from an EMBL/GenBank/DDBJ whole genome shotgun (WGS) entry which is preliminary data.</text>
</comment>
<feature type="compositionally biased region" description="Low complexity" evidence="1">
    <location>
        <begin position="418"/>
        <end position="438"/>
    </location>
</feature>
<organism evidence="3 4">
    <name type="scientific">Tetraparma gracilis</name>
    <dbReference type="NCBI Taxonomy" id="2962635"/>
    <lineage>
        <taxon>Eukaryota</taxon>
        <taxon>Sar</taxon>
        <taxon>Stramenopiles</taxon>
        <taxon>Ochrophyta</taxon>
        <taxon>Bolidophyceae</taxon>
        <taxon>Parmales</taxon>
        <taxon>Triparmaceae</taxon>
        <taxon>Tetraparma</taxon>
    </lineage>
</organism>
<evidence type="ECO:0000256" key="2">
    <source>
        <dbReference type="SAM" id="Phobius"/>
    </source>
</evidence>
<feature type="transmembrane region" description="Helical" evidence="2">
    <location>
        <begin position="236"/>
        <end position="254"/>
    </location>
</feature>
<keyword evidence="2" id="KW-0812">Transmembrane</keyword>
<protein>
    <submittedName>
        <fullName evidence="3">Uncharacterized protein</fullName>
    </submittedName>
</protein>
<feature type="non-terminal residue" evidence="3">
    <location>
        <position position="699"/>
    </location>
</feature>
<keyword evidence="2" id="KW-0472">Membrane</keyword>
<feature type="transmembrane region" description="Helical" evidence="2">
    <location>
        <begin position="202"/>
        <end position="230"/>
    </location>
</feature>
<accession>A0ABQ6N1X0</accession>
<evidence type="ECO:0000313" key="4">
    <source>
        <dbReference type="Proteomes" id="UP001165060"/>
    </source>
</evidence>
<evidence type="ECO:0000256" key="1">
    <source>
        <dbReference type="SAM" id="MobiDB-lite"/>
    </source>
</evidence>
<feature type="transmembrane region" description="Helical" evidence="2">
    <location>
        <begin position="135"/>
        <end position="156"/>
    </location>
</feature>
<keyword evidence="4" id="KW-1185">Reference proteome</keyword>
<evidence type="ECO:0000313" key="3">
    <source>
        <dbReference type="EMBL" id="GMI38507.1"/>
    </source>
</evidence>
<feature type="region of interest" description="Disordered" evidence="1">
    <location>
        <begin position="376"/>
        <end position="560"/>
    </location>
</feature>
<sequence length="699" mass="75692">MASVTSSNGGSASSLSYDSTPALLLKPETATNISAQAFGSVLFDVKQSLSAFLLVTILLIPVGLVMRVCDPDAVRLGKLYNEINALLDSDVVEGAKVVPVTTSVTIFRSFLCYRIAYYIWEIDCKRIHRLQFKRTNSGLVMVLVEGLAVAALYGFAHIGGGGSESTWSYAHFLTGFLMASFLARSVHAFFKHPAAFRSAPIFKGLVLPLLTAMLTLFPLCAMMGYAWVLWVLHDSPYLQSVMIGVIYPVGLIVYKQFMLGSVGGPFLFGTSINLNEEWFEDPSHKAVYCSIVRSIHGMYLPQSVGLFLLYTQNRSSFYLTCVLRLLTQSAVKAGTFYFDEQQMIIKAKKDGVFDYNNEARAKSLFGRAAQNVKAASSADQKKSISQSGSNTATRGSKNEKRKSGPKGYMFAYGKAPEEPSAAASEEKSSSNASEAYASLHQKSLPPALPEENGDEEGTSPAGSPAPVAMKRLNRAMTPPPTGGSVLSKLKKQSSSSGPAGAVSGSESTPRSASVRRGSMASSTELVPVSSPPGMNSTSVFSPSSSPVPEDADAGPSNKRGLMFRKPTAVVMEPEANETIHDPKEMYLFLRAKPLKELKIDKKLNYTLALFLAACKDKSLDKWSAVGKRIHGVQTYMKNKSEKKAKMHAEKTLTFKSTAEVPGYSPAQVFQFINSAMMDKKATNSVSDANTFSYSNTNTK</sequence>
<dbReference type="Proteomes" id="UP001165060">
    <property type="component" value="Unassembled WGS sequence"/>
</dbReference>
<keyword evidence="2" id="KW-1133">Transmembrane helix</keyword>